<dbReference type="PROSITE" id="PS51570">
    <property type="entry name" value="SAM_MT43_SUVAR420_2"/>
    <property type="match status" value="1"/>
</dbReference>
<comment type="subcellular location">
    <subcellularLocation>
        <location evidence="2">Chromosome</location>
    </subcellularLocation>
    <subcellularLocation>
        <location evidence="1">Nucleus</location>
    </subcellularLocation>
</comment>
<feature type="domain" description="SET" evidence="17">
    <location>
        <begin position="302"/>
        <end position="418"/>
    </location>
</feature>
<gene>
    <name evidence="18" type="ORF">DBV15_03113</name>
</gene>
<evidence type="ECO:0000256" key="8">
    <source>
        <dbReference type="ARBA" id="ARBA00022691"/>
    </source>
</evidence>
<dbReference type="GO" id="GO:0005694">
    <property type="term" value="C:chromosome"/>
    <property type="evidence" value="ECO:0007669"/>
    <property type="project" value="UniProtKB-SubCell"/>
</dbReference>
<evidence type="ECO:0000313" key="19">
    <source>
        <dbReference type="Proteomes" id="UP000310200"/>
    </source>
</evidence>
<accession>A0A4S2KJF3</accession>
<feature type="region of interest" description="Disordered" evidence="16">
    <location>
        <begin position="1260"/>
        <end position="1299"/>
    </location>
</feature>
<keyword evidence="9" id="KW-0156">Chromatin regulator</keyword>
<evidence type="ECO:0000256" key="4">
    <source>
        <dbReference type="ARBA" id="ARBA00022454"/>
    </source>
</evidence>
<dbReference type="InterPro" id="IPR001214">
    <property type="entry name" value="SET_dom"/>
</dbReference>
<feature type="non-terminal residue" evidence="18">
    <location>
        <position position="1"/>
    </location>
</feature>
<reference evidence="18 19" key="1">
    <citation type="journal article" date="2019" name="Philos. Trans. R. Soc. Lond., B, Biol. Sci.">
        <title>Ant behaviour and brain gene expression of defending hosts depend on the ecological success of the intruding social parasite.</title>
        <authorList>
            <person name="Kaur R."/>
            <person name="Stoldt M."/>
            <person name="Jongepier E."/>
            <person name="Feldmeyer B."/>
            <person name="Menzel F."/>
            <person name="Bornberg-Bauer E."/>
            <person name="Foitzik S."/>
        </authorList>
    </citation>
    <scope>NUCLEOTIDE SEQUENCE [LARGE SCALE GENOMIC DNA]</scope>
    <source>
        <tissue evidence="18">Whole body</tissue>
    </source>
</reference>
<feature type="compositionally biased region" description="Basic residues" evidence="16">
    <location>
        <begin position="1265"/>
        <end position="1284"/>
    </location>
</feature>
<dbReference type="PANTHER" id="PTHR12977">
    <property type="entry name" value="SUPPRESSOR OF VARIEGATION 4-20-RELATED"/>
    <property type="match status" value="1"/>
</dbReference>
<dbReference type="STRING" id="300112.A0A4S2KJF3"/>
<feature type="region of interest" description="Disordered" evidence="16">
    <location>
        <begin position="1041"/>
        <end position="1083"/>
    </location>
</feature>
<dbReference type="InterPro" id="IPR039977">
    <property type="entry name" value="Suv4-20/Set9"/>
</dbReference>
<feature type="region of interest" description="Disordered" evidence="16">
    <location>
        <begin position="789"/>
        <end position="830"/>
    </location>
</feature>
<dbReference type="EMBL" id="QBLH01002167">
    <property type="protein sequence ID" value="TGZ49276.1"/>
    <property type="molecule type" value="Genomic_DNA"/>
</dbReference>
<evidence type="ECO:0000313" key="18">
    <source>
        <dbReference type="EMBL" id="TGZ49276.1"/>
    </source>
</evidence>
<evidence type="ECO:0000256" key="14">
    <source>
        <dbReference type="ARBA" id="ARBA00052814"/>
    </source>
</evidence>
<evidence type="ECO:0000256" key="11">
    <source>
        <dbReference type="ARBA" id="ARBA00023163"/>
    </source>
</evidence>
<organism evidence="18 19">
    <name type="scientific">Temnothorax longispinosus</name>
    <dbReference type="NCBI Taxonomy" id="300112"/>
    <lineage>
        <taxon>Eukaryota</taxon>
        <taxon>Metazoa</taxon>
        <taxon>Ecdysozoa</taxon>
        <taxon>Arthropoda</taxon>
        <taxon>Hexapoda</taxon>
        <taxon>Insecta</taxon>
        <taxon>Pterygota</taxon>
        <taxon>Neoptera</taxon>
        <taxon>Endopterygota</taxon>
        <taxon>Hymenoptera</taxon>
        <taxon>Apocrita</taxon>
        <taxon>Aculeata</taxon>
        <taxon>Formicoidea</taxon>
        <taxon>Formicidae</taxon>
        <taxon>Myrmicinae</taxon>
        <taxon>Temnothorax</taxon>
    </lineage>
</organism>
<feature type="region of interest" description="Disordered" evidence="16">
    <location>
        <begin position="759"/>
        <end position="778"/>
    </location>
</feature>
<name>A0A4S2KJF3_9HYME</name>
<dbReference type="SMART" id="SM00317">
    <property type="entry name" value="SET"/>
    <property type="match status" value="1"/>
</dbReference>
<dbReference type="Proteomes" id="UP000310200">
    <property type="component" value="Unassembled WGS sequence"/>
</dbReference>
<comment type="catalytic activity">
    <reaction evidence="14">
        <text>N(6),N(6)-dimethyl-L-lysyl(20)-[histone H4] + S-adenosyl-L-methionine = N(6),N(6),N(6)-trimethyl-L-lysyl(20)-[histone H4] + S-adenosyl-L-homocysteine + H(+)</text>
        <dbReference type="Rhea" id="RHEA:61992"/>
        <dbReference type="Rhea" id="RHEA-COMP:15556"/>
        <dbReference type="Rhea" id="RHEA-COMP:15998"/>
        <dbReference type="ChEBI" id="CHEBI:15378"/>
        <dbReference type="ChEBI" id="CHEBI:57856"/>
        <dbReference type="ChEBI" id="CHEBI:59789"/>
        <dbReference type="ChEBI" id="CHEBI:61961"/>
        <dbReference type="ChEBI" id="CHEBI:61976"/>
    </reaction>
</comment>
<dbReference type="Pfam" id="PF00856">
    <property type="entry name" value="SET"/>
    <property type="match status" value="1"/>
</dbReference>
<protein>
    <recommendedName>
        <fullName evidence="15">Histone-lysine N-methyltransferase Suv4-20</fullName>
        <ecNumber evidence="3">2.1.1.362</ecNumber>
    </recommendedName>
</protein>
<dbReference type="Gene3D" id="1.10.10.1700">
    <property type="entry name" value="Histone-lysine N-methyltransferase"/>
    <property type="match status" value="1"/>
</dbReference>
<dbReference type="InterPro" id="IPR025790">
    <property type="entry name" value="Suv4-20_animal"/>
</dbReference>
<evidence type="ECO:0000256" key="1">
    <source>
        <dbReference type="ARBA" id="ARBA00004123"/>
    </source>
</evidence>
<dbReference type="FunFam" id="2.170.270.10:FF:000006">
    <property type="entry name" value="Histone-lysine N-methyltransferase"/>
    <property type="match status" value="1"/>
</dbReference>
<keyword evidence="12" id="KW-0539">Nucleus</keyword>
<feature type="compositionally biased region" description="Basic residues" evidence="16">
    <location>
        <begin position="588"/>
        <end position="599"/>
    </location>
</feature>
<dbReference type="FunFam" id="1.10.10.1700:FF:000001">
    <property type="entry name" value="Histone-lysine N-methyltransferase"/>
    <property type="match status" value="1"/>
</dbReference>
<evidence type="ECO:0000256" key="16">
    <source>
        <dbReference type="SAM" id="MobiDB-lite"/>
    </source>
</evidence>
<dbReference type="InterPro" id="IPR041938">
    <property type="entry name" value="Hist-Lys_N-MTase_N"/>
</dbReference>
<feature type="compositionally biased region" description="Polar residues" evidence="16">
    <location>
        <begin position="714"/>
        <end position="727"/>
    </location>
</feature>
<dbReference type="InterPro" id="IPR046341">
    <property type="entry name" value="SET_dom_sf"/>
</dbReference>
<keyword evidence="6 18" id="KW-0489">Methyltransferase</keyword>
<keyword evidence="19" id="KW-1185">Reference proteome</keyword>
<keyword evidence="11" id="KW-0804">Transcription</keyword>
<evidence type="ECO:0000256" key="7">
    <source>
        <dbReference type="ARBA" id="ARBA00022679"/>
    </source>
</evidence>
<evidence type="ECO:0000256" key="6">
    <source>
        <dbReference type="ARBA" id="ARBA00022603"/>
    </source>
</evidence>
<dbReference type="PROSITE" id="PS50280">
    <property type="entry name" value="SET"/>
    <property type="match status" value="1"/>
</dbReference>
<keyword evidence="4" id="KW-0158">Chromosome</keyword>
<keyword evidence="10" id="KW-0805">Transcription regulation</keyword>
<dbReference type="Gene3D" id="2.170.270.10">
    <property type="entry name" value="SET domain"/>
    <property type="match status" value="1"/>
</dbReference>
<dbReference type="InterPro" id="IPR044426">
    <property type="entry name" value="Suv4-20_SET"/>
</dbReference>
<dbReference type="GO" id="GO:0032259">
    <property type="term" value="P:methylation"/>
    <property type="evidence" value="ECO:0007669"/>
    <property type="project" value="UniProtKB-KW"/>
</dbReference>
<evidence type="ECO:0000256" key="10">
    <source>
        <dbReference type="ARBA" id="ARBA00023015"/>
    </source>
</evidence>
<dbReference type="GO" id="GO:0005634">
    <property type="term" value="C:nucleus"/>
    <property type="evidence" value="ECO:0007669"/>
    <property type="project" value="UniProtKB-SubCell"/>
</dbReference>
<dbReference type="SUPFAM" id="SSF82199">
    <property type="entry name" value="SET domain"/>
    <property type="match status" value="1"/>
</dbReference>
<feature type="compositionally biased region" description="Basic and acidic residues" evidence="16">
    <location>
        <begin position="759"/>
        <end position="776"/>
    </location>
</feature>
<feature type="region of interest" description="Disordered" evidence="16">
    <location>
        <begin position="588"/>
        <end position="607"/>
    </location>
</feature>
<evidence type="ECO:0000256" key="9">
    <source>
        <dbReference type="ARBA" id="ARBA00022853"/>
    </source>
</evidence>
<evidence type="ECO:0000256" key="2">
    <source>
        <dbReference type="ARBA" id="ARBA00004286"/>
    </source>
</evidence>
<evidence type="ECO:0000259" key="17">
    <source>
        <dbReference type="PROSITE" id="PS50280"/>
    </source>
</evidence>
<dbReference type="PANTHER" id="PTHR12977:SF4">
    <property type="entry name" value="HISTONE-LYSINE N-METHYLTRANSFERASE KMT5B"/>
    <property type="match status" value="1"/>
</dbReference>
<sequence>EIASSPSPSSEAGVARPTAPSFVVVVGRRRVARAHIPRVGTVRTRRTHRAFTLRTHSTHTPRTGHGHRVEAAEGKCALSVGRGLGVSRRVALCAAVPSCAVAILPSLLVRILPSHDSYRERVSAATREARRRAALALGARPTARCERSVLGRASSRESQRRRMVVDYCESIQASATAVRKQERRLGGTVGAAKMQPNSGGGCGMTPKELSDNDDLATSLVLDPYLGFTTHKMNIRYRPLKANKEELRKIIREFKETQNYEKAYKKLMGGDWGARLPHTKSKQQQINLENHIKRYLRVFDKDSGFAIAPCYRYSLEGQKGAKICATRKWMKHDKISCLVGCIAELSEKEEAALLHPGKNDFSVMFSCRKNCAQLWLGPAAYINHDCRANCKFVPTGRDTACVKVLRDIEVGEEITCFYGEDFFGDGNCYCECETCERRGTGAFASQKPGEELSSGYRLRETDNRINRTKHRQQPLNRNKQQVDTALTERNTVLVVNAAVAPQSLSMKELRRKGITKYDAELIAQGCRFSDINQQQPAINNGENMLQTRPSAIATSVTRSLRNKQMCKFDGNAGDGSIIKNTQSLRASRLHKRTESKKGKVGVKSASSCLSNPAVKDTEVADIGHRKEDSDRPVHKENLYSQLQKHHLPNASEMDHGFCMEQPRQRTVAEESNENACPLRLMEIEDTGESNGDGDSAEDERGIPDLIAEVDPETVDNVNSSSYKKGHYSTNACDSIRLSSTSQTYVQRLHTAEFIPEDTNCRSRDYHHSSPMRHKEAENDPYGAAEQVNCVNKRSKSHSNRLSSTDEQDDRKTPNEELSYEFEDDDSSPPSIEEKKMLRADFRENDILHETSSRSDDECCDINSAKVIVVQKYDVEKEEESESCESPITVDASAANHSDSIEFCGLNSEGVVEAEVENDLKCYSSTVSNQEEEEEEEGVVTKSDAYVEPGIRSGMATLCATEMDSRINITEGNNTTVFSNVQITNYNSDLTGHMNLEDNRHSALKRSTSRRKDHAFDVSSKSSRKLQKRLSNAKSKFGILMESMQDDSKSHGKGKSKNKSTKSHRRDRQRSATAEIGEADDDSGIQGDIYEFSEKESNLEDIGILSIIRRGKHESRHASSASIAVSPVQEMQCNDEYNKAEPPVLVREEPWPPTVAQSEHGAESNSVQSRGNCDVAVSLERLTAYESNGSARKSSTTPSECRWRTSNSSDCRVCPVTPERTGGRLKLTLRMKRSPVLDDIAESGTSGMSEDSYEPEYEVLRVEGLERRKRRKKHKSRDRERRHKKSRELNLDPPPPPMKRLRLILGNETRTIDLTHS</sequence>
<evidence type="ECO:0000256" key="3">
    <source>
        <dbReference type="ARBA" id="ARBA00012188"/>
    </source>
</evidence>
<comment type="catalytic activity">
    <reaction evidence="13">
        <text>N(6)-methyl-L-lysyl(20)-[histone H4] + S-adenosyl-L-methionine = N(6),N(6)-dimethyl-L-lysyl(20)-[histone H4] + S-adenosyl-L-homocysteine + H(+)</text>
        <dbReference type="Rhea" id="RHEA:60348"/>
        <dbReference type="Rhea" id="RHEA-COMP:15555"/>
        <dbReference type="Rhea" id="RHEA-COMP:15556"/>
        <dbReference type="ChEBI" id="CHEBI:15378"/>
        <dbReference type="ChEBI" id="CHEBI:57856"/>
        <dbReference type="ChEBI" id="CHEBI:59789"/>
        <dbReference type="ChEBI" id="CHEBI:61929"/>
        <dbReference type="ChEBI" id="CHEBI:61976"/>
        <dbReference type="EC" id="2.1.1.362"/>
    </reaction>
</comment>
<feature type="compositionally biased region" description="Acidic residues" evidence="16">
    <location>
        <begin position="816"/>
        <end position="825"/>
    </location>
</feature>
<evidence type="ECO:0000256" key="15">
    <source>
        <dbReference type="ARBA" id="ARBA00071597"/>
    </source>
</evidence>
<keyword evidence="5" id="KW-0678">Repressor</keyword>
<evidence type="ECO:0000256" key="5">
    <source>
        <dbReference type="ARBA" id="ARBA00022491"/>
    </source>
</evidence>
<dbReference type="EC" id="2.1.1.362" evidence="3"/>
<evidence type="ECO:0000256" key="13">
    <source>
        <dbReference type="ARBA" id="ARBA00051837"/>
    </source>
</evidence>
<feature type="compositionally biased region" description="Basic residues" evidence="16">
    <location>
        <begin position="1049"/>
        <end position="1066"/>
    </location>
</feature>
<feature type="region of interest" description="Disordered" evidence="16">
    <location>
        <begin position="1003"/>
        <end position="1028"/>
    </location>
</feature>
<proteinExistence type="predicted"/>
<feature type="region of interest" description="Disordered" evidence="16">
    <location>
        <begin position="704"/>
        <end position="727"/>
    </location>
</feature>
<keyword evidence="7 18" id="KW-0808">Transferase</keyword>
<keyword evidence="8" id="KW-0949">S-adenosyl-L-methionine</keyword>
<dbReference type="CDD" id="cd19186">
    <property type="entry name" value="SET_Suv4-20"/>
    <property type="match status" value="1"/>
</dbReference>
<evidence type="ECO:0000256" key="12">
    <source>
        <dbReference type="ARBA" id="ARBA00023242"/>
    </source>
</evidence>
<dbReference type="GO" id="GO:0140941">
    <property type="term" value="F:histone H4K20me methyltransferase activity"/>
    <property type="evidence" value="ECO:0007669"/>
    <property type="project" value="UniProtKB-EC"/>
</dbReference>
<comment type="caution">
    <text evidence="18">The sequence shown here is derived from an EMBL/GenBank/DDBJ whole genome shotgun (WGS) entry which is preliminary data.</text>
</comment>